<accession>A0ACB8UKE7</accession>
<reference evidence="1" key="1">
    <citation type="journal article" date="2021" name="Environ. Microbiol.">
        <title>Gene family expansions and transcriptome signatures uncover fungal adaptations to wood decay.</title>
        <authorList>
            <person name="Hage H."/>
            <person name="Miyauchi S."/>
            <person name="Viragh M."/>
            <person name="Drula E."/>
            <person name="Min B."/>
            <person name="Chaduli D."/>
            <person name="Navarro D."/>
            <person name="Favel A."/>
            <person name="Norest M."/>
            <person name="Lesage-Meessen L."/>
            <person name="Balint B."/>
            <person name="Merenyi Z."/>
            <person name="de Eugenio L."/>
            <person name="Morin E."/>
            <person name="Martinez A.T."/>
            <person name="Baldrian P."/>
            <person name="Stursova M."/>
            <person name="Martinez M.J."/>
            <person name="Novotny C."/>
            <person name="Magnuson J.K."/>
            <person name="Spatafora J.W."/>
            <person name="Maurice S."/>
            <person name="Pangilinan J."/>
            <person name="Andreopoulos W."/>
            <person name="LaButti K."/>
            <person name="Hundley H."/>
            <person name="Na H."/>
            <person name="Kuo A."/>
            <person name="Barry K."/>
            <person name="Lipzen A."/>
            <person name="Henrissat B."/>
            <person name="Riley R."/>
            <person name="Ahrendt S."/>
            <person name="Nagy L.G."/>
            <person name="Grigoriev I.V."/>
            <person name="Martin F."/>
            <person name="Rosso M.N."/>
        </authorList>
    </citation>
    <scope>NUCLEOTIDE SEQUENCE</scope>
    <source>
        <strain evidence="1">CBS 384.51</strain>
    </source>
</reference>
<dbReference type="EMBL" id="MU274900">
    <property type="protein sequence ID" value="KAI0094801.1"/>
    <property type="molecule type" value="Genomic_DNA"/>
</dbReference>
<name>A0ACB8UKE7_9APHY</name>
<dbReference type="Proteomes" id="UP001055072">
    <property type="component" value="Unassembled WGS sequence"/>
</dbReference>
<evidence type="ECO:0000313" key="2">
    <source>
        <dbReference type="Proteomes" id="UP001055072"/>
    </source>
</evidence>
<protein>
    <submittedName>
        <fullName evidence="1">Zf-C3HC4-domain-containing protein</fullName>
    </submittedName>
</protein>
<evidence type="ECO:0000313" key="1">
    <source>
        <dbReference type="EMBL" id="KAI0094801.1"/>
    </source>
</evidence>
<keyword evidence="2" id="KW-1185">Reference proteome</keyword>
<proteinExistence type="predicted"/>
<gene>
    <name evidence="1" type="ORF">BDY19DRAFT_914691</name>
</gene>
<organism evidence="1 2">
    <name type="scientific">Irpex rosettiformis</name>
    <dbReference type="NCBI Taxonomy" id="378272"/>
    <lineage>
        <taxon>Eukaryota</taxon>
        <taxon>Fungi</taxon>
        <taxon>Dikarya</taxon>
        <taxon>Basidiomycota</taxon>
        <taxon>Agaricomycotina</taxon>
        <taxon>Agaricomycetes</taxon>
        <taxon>Polyporales</taxon>
        <taxon>Irpicaceae</taxon>
        <taxon>Irpex</taxon>
    </lineage>
</organism>
<sequence length="266" mass="30000">MPGEQTNSEQRPDTPSEERQCRICLDGEDPDLGRLIRPCLCKGTVSYVHVKCLHKWRTSSANKSAFFKCQQCGYQYRFARTQALGMATNPIVVGTLSGIVFTVLLFSSSFITTYLISGPSNYSSSWFFISPWDTFREVIRSAVCGLTDMGCDEGFSFVSTQRPRFPDPQKPPSLLYRFFRRLLLGIPTVGAGSLFGMLWNLPFPITHWLRVRLRRSSRSASDFTTLIFVGLVIIGALKALLTVYQLTERTVKRVLLRAEDAILEVS</sequence>
<comment type="caution">
    <text evidence="1">The sequence shown here is derived from an EMBL/GenBank/DDBJ whole genome shotgun (WGS) entry which is preliminary data.</text>
</comment>